<keyword evidence="3" id="KW-1185">Reference proteome</keyword>
<dbReference type="InterPro" id="IPR000944">
    <property type="entry name" value="Tscrpt_reg_Rrf2"/>
</dbReference>
<dbReference type="Gene3D" id="1.10.10.10">
    <property type="entry name" value="Winged helix-like DNA-binding domain superfamily/Winged helix DNA-binding domain"/>
    <property type="match status" value="1"/>
</dbReference>
<dbReference type="InterPro" id="IPR036388">
    <property type="entry name" value="WH-like_DNA-bd_sf"/>
</dbReference>
<dbReference type="EMBL" id="BSNI01000001">
    <property type="protein sequence ID" value="GLQ16093.1"/>
    <property type="molecule type" value="Genomic_DNA"/>
</dbReference>
<sequence>MHLTSQTDYALRLLMYLGAISPQKRTIAQIADQLRISKNHLMKIVNRLSTAQILISVRGKNGGVTINPDAYSVTIAEIVEHTEPNFAIVECLGKDECRCVFAGYCSLTSFFTDAKSLFIEHLRTKTLGDIIKENSILPPSLN</sequence>
<dbReference type="InterPro" id="IPR036390">
    <property type="entry name" value="WH_DNA-bd_sf"/>
</dbReference>
<reference evidence="2" key="2">
    <citation type="submission" date="2023-01" db="EMBL/GenBank/DDBJ databases">
        <title>Draft genome sequence of Maritalea porphyrae strain NBRC 107169.</title>
        <authorList>
            <person name="Sun Q."/>
            <person name="Mori K."/>
        </authorList>
    </citation>
    <scope>NUCLEOTIDE SEQUENCE</scope>
    <source>
        <strain evidence="2">NBRC 107169</strain>
    </source>
</reference>
<name>A0ABQ5ULF1_9HYPH</name>
<organism evidence="2 3">
    <name type="scientific">Maritalea porphyrae</name>
    <dbReference type="NCBI Taxonomy" id="880732"/>
    <lineage>
        <taxon>Bacteria</taxon>
        <taxon>Pseudomonadati</taxon>
        <taxon>Pseudomonadota</taxon>
        <taxon>Alphaproteobacteria</taxon>
        <taxon>Hyphomicrobiales</taxon>
        <taxon>Devosiaceae</taxon>
        <taxon>Maritalea</taxon>
    </lineage>
</organism>
<gene>
    <name evidence="2" type="ORF">GCM10007879_03420</name>
</gene>
<dbReference type="NCBIfam" id="TIGR00738">
    <property type="entry name" value="rrf2_super"/>
    <property type="match status" value="1"/>
</dbReference>
<dbReference type="Proteomes" id="UP001161405">
    <property type="component" value="Unassembled WGS sequence"/>
</dbReference>
<dbReference type="SUPFAM" id="SSF46785">
    <property type="entry name" value="Winged helix' DNA-binding domain"/>
    <property type="match status" value="1"/>
</dbReference>
<proteinExistence type="predicted"/>
<dbReference type="PROSITE" id="PS51197">
    <property type="entry name" value="HTH_RRF2_2"/>
    <property type="match status" value="1"/>
</dbReference>
<keyword evidence="1" id="KW-0238">DNA-binding</keyword>
<protein>
    <submittedName>
        <fullName evidence="2">Rrf2 family transcriptional regulator</fullName>
    </submittedName>
</protein>
<evidence type="ECO:0000313" key="3">
    <source>
        <dbReference type="Proteomes" id="UP001161405"/>
    </source>
</evidence>
<comment type="caution">
    <text evidence="2">The sequence shown here is derived from an EMBL/GenBank/DDBJ whole genome shotgun (WGS) entry which is preliminary data.</text>
</comment>
<evidence type="ECO:0000256" key="1">
    <source>
        <dbReference type="ARBA" id="ARBA00023125"/>
    </source>
</evidence>
<evidence type="ECO:0000313" key="2">
    <source>
        <dbReference type="EMBL" id="GLQ16093.1"/>
    </source>
</evidence>
<accession>A0ABQ5ULF1</accession>
<reference evidence="2" key="1">
    <citation type="journal article" date="2014" name="Int. J. Syst. Evol. Microbiol.">
        <title>Complete genome of a new Firmicutes species belonging to the dominant human colonic microbiota ('Ruminococcus bicirculans') reveals two chromosomes and a selective capacity to utilize plant glucans.</title>
        <authorList>
            <consortium name="NISC Comparative Sequencing Program"/>
            <person name="Wegmann U."/>
            <person name="Louis P."/>
            <person name="Goesmann A."/>
            <person name="Henrissat B."/>
            <person name="Duncan S.H."/>
            <person name="Flint H.J."/>
        </authorList>
    </citation>
    <scope>NUCLEOTIDE SEQUENCE</scope>
    <source>
        <strain evidence="2">NBRC 107169</strain>
    </source>
</reference>
<dbReference type="PANTHER" id="PTHR33221">
    <property type="entry name" value="WINGED HELIX-TURN-HELIX TRANSCRIPTIONAL REGULATOR, RRF2 FAMILY"/>
    <property type="match status" value="1"/>
</dbReference>
<dbReference type="RefSeq" id="WP_284361426.1">
    <property type="nucleotide sequence ID" value="NZ_BSNI01000001.1"/>
</dbReference>
<dbReference type="PANTHER" id="PTHR33221:SF4">
    <property type="entry name" value="HTH-TYPE TRANSCRIPTIONAL REPRESSOR NSRR"/>
    <property type="match status" value="1"/>
</dbReference>
<dbReference type="Pfam" id="PF02082">
    <property type="entry name" value="Rrf2"/>
    <property type="match status" value="1"/>
</dbReference>